<gene>
    <name evidence="3" type="ORF">GCM10023235_20440</name>
</gene>
<feature type="transmembrane region" description="Helical" evidence="1">
    <location>
        <begin position="18"/>
        <end position="40"/>
    </location>
</feature>
<name>A0ABP9DLN6_9ACTN</name>
<accession>A0ABP9DLN6</accession>
<dbReference type="InterPro" id="IPR015943">
    <property type="entry name" value="WD40/YVTN_repeat-like_dom_sf"/>
</dbReference>
<dbReference type="InterPro" id="IPR011047">
    <property type="entry name" value="Quinoprotein_ADH-like_sf"/>
</dbReference>
<dbReference type="InterPro" id="IPR002372">
    <property type="entry name" value="PQQ_rpt_dom"/>
</dbReference>
<dbReference type="PANTHER" id="PTHR34512:SF30">
    <property type="entry name" value="OUTER MEMBRANE PROTEIN ASSEMBLY FACTOR BAMB"/>
    <property type="match status" value="1"/>
</dbReference>
<dbReference type="Gene3D" id="2.130.10.10">
    <property type="entry name" value="YVTN repeat-like/Quinoprotein amine dehydrogenase"/>
    <property type="match status" value="2"/>
</dbReference>
<protein>
    <recommendedName>
        <fullName evidence="2">Pyrrolo-quinoline quinone repeat domain-containing protein</fullName>
    </recommendedName>
</protein>
<proteinExistence type="predicted"/>
<keyword evidence="1" id="KW-1133">Transmembrane helix</keyword>
<evidence type="ECO:0000313" key="3">
    <source>
        <dbReference type="EMBL" id="GAA4844056.1"/>
    </source>
</evidence>
<dbReference type="Pfam" id="PF13360">
    <property type="entry name" value="PQQ_2"/>
    <property type="match status" value="2"/>
</dbReference>
<evidence type="ECO:0000259" key="2">
    <source>
        <dbReference type="Pfam" id="PF13360"/>
    </source>
</evidence>
<feature type="domain" description="Pyrrolo-quinoline quinone repeat" evidence="2">
    <location>
        <begin position="342"/>
        <end position="401"/>
    </location>
</feature>
<evidence type="ECO:0000313" key="4">
    <source>
        <dbReference type="Proteomes" id="UP001501752"/>
    </source>
</evidence>
<evidence type="ECO:0000256" key="1">
    <source>
        <dbReference type="SAM" id="Phobius"/>
    </source>
</evidence>
<keyword evidence="1" id="KW-0812">Transmembrane</keyword>
<dbReference type="SUPFAM" id="SSF50998">
    <property type="entry name" value="Quinoprotein alcohol dehydrogenase-like"/>
    <property type="match status" value="1"/>
</dbReference>
<organism evidence="3 4">
    <name type="scientific">Kitasatospora terrestris</name>
    <dbReference type="NCBI Taxonomy" id="258051"/>
    <lineage>
        <taxon>Bacteria</taxon>
        <taxon>Bacillati</taxon>
        <taxon>Actinomycetota</taxon>
        <taxon>Actinomycetes</taxon>
        <taxon>Kitasatosporales</taxon>
        <taxon>Streptomycetaceae</taxon>
        <taxon>Kitasatospora</taxon>
    </lineage>
</organism>
<keyword evidence="4" id="KW-1185">Reference proteome</keyword>
<keyword evidence="1" id="KW-0472">Membrane</keyword>
<sequence length="446" mass="46817">MATRADGVGERHGWVRQLLAGVVLLCVVAVPLCGVVLLFASGSGWIPWFSMTTAWEAKAERPAAEYGNGAWLAGDTLVRSRFDAVTGYDVRHGTQRWQYVPPGRSDVCAVSTAADGGVALVVHGELGSGSRSAGPGCATVAAIDLADGRELWHMARTASSTDLQRSAGLVATGGGLGVVLGGASGSADGAADRGGVRSFDLRTGTPRWSAALPSGCSATDVASAPTQVLAVLVCAGSEQHLAAFDPADGKPRWDGPLEARRGVSGAAQVHFLAADPPVLQVAETGRSGLNGFLAFGPTGRPRARIDLVGDYGRIPEDRPAQVAVADGRLFAVAEYKGRQGNRQRVVAFDLAGGGELWRADLTGTWEDIAAVHAGGKWVTAITVSTKYEDELYVLDARSGDEDDNRSFRDEVGDYEGSLDGLLTYRGLVIAVRWSKDGRPVSVYERW</sequence>
<reference evidence="4" key="1">
    <citation type="journal article" date="2019" name="Int. J. Syst. Evol. Microbiol.">
        <title>The Global Catalogue of Microorganisms (GCM) 10K type strain sequencing project: providing services to taxonomists for standard genome sequencing and annotation.</title>
        <authorList>
            <consortium name="The Broad Institute Genomics Platform"/>
            <consortium name="The Broad Institute Genome Sequencing Center for Infectious Disease"/>
            <person name="Wu L."/>
            <person name="Ma J."/>
        </authorList>
    </citation>
    <scope>NUCLEOTIDE SEQUENCE [LARGE SCALE GENOMIC DNA]</scope>
    <source>
        <strain evidence="4">JCM 13006</strain>
    </source>
</reference>
<dbReference type="EMBL" id="BAABIS010000001">
    <property type="protein sequence ID" value="GAA4844056.1"/>
    <property type="molecule type" value="Genomic_DNA"/>
</dbReference>
<feature type="domain" description="Pyrrolo-quinoline quinone repeat" evidence="2">
    <location>
        <begin position="53"/>
        <end position="274"/>
    </location>
</feature>
<comment type="caution">
    <text evidence="3">The sequence shown here is derived from an EMBL/GenBank/DDBJ whole genome shotgun (WGS) entry which is preliminary data.</text>
</comment>
<dbReference type="PANTHER" id="PTHR34512">
    <property type="entry name" value="CELL SURFACE PROTEIN"/>
    <property type="match status" value="1"/>
</dbReference>
<dbReference type="Proteomes" id="UP001501752">
    <property type="component" value="Unassembled WGS sequence"/>
</dbReference>